<dbReference type="RefSeq" id="WP_125651098.1">
    <property type="nucleotide sequence ID" value="NZ_JBHTOH010000078.1"/>
</dbReference>
<dbReference type="Pfam" id="PF01370">
    <property type="entry name" value="Epimerase"/>
    <property type="match status" value="1"/>
</dbReference>
<dbReference type="SUPFAM" id="SSF51735">
    <property type="entry name" value="NAD(P)-binding Rossmann-fold domains"/>
    <property type="match status" value="1"/>
</dbReference>
<evidence type="ECO:0000256" key="1">
    <source>
        <dbReference type="ARBA" id="ARBA00007637"/>
    </source>
</evidence>
<dbReference type="PANTHER" id="PTHR43000">
    <property type="entry name" value="DTDP-D-GLUCOSE 4,6-DEHYDRATASE-RELATED"/>
    <property type="match status" value="1"/>
</dbReference>
<dbReference type="EMBL" id="JBHTOH010000078">
    <property type="protein sequence ID" value="MFD1411497.1"/>
    <property type="molecule type" value="Genomic_DNA"/>
</dbReference>
<proteinExistence type="inferred from homology"/>
<dbReference type="InterPro" id="IPR001509">
    <property type="entry name" value="Epimerase_deHydtase"/>
</dbReference>
<dbReference type="InterPro" id="IPR036291">
    <property type="entry name" value="NAD(P)-bd_dom_sf"/>
</dbReference>
<organism evidence="3 4">
    <name type="scientific">Lapidilactobacillus gannanensis</name>
    <dbReference type="NCBI Taxonomy" id="2486002"/>
    <lineage>
        <taxon>Bacteria</taxon>
        <taxon>Bacillati</taxon>
        <taxon>Bacillota</taxon>
        <taxon>Bacilli</taxon>
        <taxon>Lactobacillales</taxon>
        <taxon>Lactobacillaceae</taxon>
        <taxon>Lapidilactobacillus</taxon>
    </lineage>
</organism>
<gene>
    <name evidence="3" type="ORF">ACFQ4R_07865</name>
</gene>
<evidence type="ECO:0000313" key="3">
    <source>
        <dbReference type="EMBL" id="MFD1411497.1"/>
    </source>
</evidence>
<keyword evidence="4" id="KW-1185">Reference proteome</keyword>
<evidence type="ECO:0000259" key="2">
    <source>
        <dbReference type="Pfam" id="PF01370"/>
    </source>
</evidence>
<comment type="similarity">
    <text evidence="1">Belongs to the NAD(P)-dependent epimerase/dehydratase family.</text>
</comment>
<protein>
    <submittedName>
        <fullName evidence="3">NAD-dependent epimerase/dehydratase family protein</fullName>
    </submittedName>
</protein>
<feature type="domain" description="NAD-dependent epimerase/dehydratase" evidence="2">
    <location>
        <begin position="4"/>
        <end position="202"/>
    </location>
</feature>
<accession>A0ABW4BR82</accession>
<evidence type="ECO:0000313" key="4">
    <source>
        <dbReference type="Proteomes" id="UP001597191"/>
    </source>
</evidence>
<sequence length="297" mass="33889">MKRVLITGKNSYIGESFRKYVEANHREEIQIDVISVRGNAWKSRDFSVYDAVFHVAGKAHADVSHVSEAVKQEYYAVNRDLAVAVAQKYRSERNGFSQFIYMSSIIVYGHTHETIQETTPTNPSNFYGDSKLQAEISLRQMSNINFQILILRPPMIYGPMSKGNFPILVKMAKSFPIFPKIDNQRSMLFVDNLSEFICQIIAFRLHTNIYFPQNKEYVNTSCLVKTIRDSLNRRTLLLSGFTGIINCFVKQHNGFGIYADKAFGSVIYAKSLSSNSAVRLNGYQVVEFDESVRRSVL</sequence>
<name>A0ABW4BR82_9LACO</name>
<dbReference type="Proteomes" id="UP001597191">
    <property type="component" value="Unassembled WGS sequence"/>
</dbReference>
<reference evidence="4" key="1">
    <citation type="journal article" date="2019" name="Int. J. Syst. Evol. Microbiol.">
        <title>The Global Catalogue of Microorganisms (GCM) 10K type strain sequencing project: providing services to taxonomists for standard genome sequencing and annotation.</title>
        <authorList>
            <consortium name="The Broad Institute Genomics Platform"/>
            <consortium name="The Broad Institute Genome Sequencing Center for Infectious Disease"/>
            <person name="Wu L."/>
            <person name="Ma J."/>
        </authorList>
    </citation>
    <scope>NUCLEOTIDE SEQUENCE [LARGE SCALE GENOMIC DNA]</scope>
    <source>
        <strain evidence="4">CCM 8937</strain>
    </source>
</reference>
<comment type="caution">
    <text evidence="3">The sequence shown here is derived from an EMBL/GenBank/DDBJ whole genome shotgun (WGS) entry which is preliminary data.</text>
</comment>
<dbReference type="Gene3D" id="3.40.50.720">
    <property type="entry name" value="NAD(P)-binding Rossmann-like Domain"/>
    <property type="match status" value="1"/>
</dbReference>